<evidence type="ECO:0000256" key="8">
    <source>
        <dbReference type="ARBA" id="ARBA00023242"/>
    </source>
</evidence>
<keyword evidence="5" id="KW-0378">Hydrolase</keyword>
<reference evidence="15" key="1">
    <citation type="submission" date="2016-03" db="EMBL/GenBank/DDBJ databases">
        <authorList>
            <person name="Ploux O."/>
        </authorList>
    </citation>
    <scope>NUCLEOTIDE SEQUENCE [LARGE SCALE GENOMIC DNA]</scope>
    <source>
        <strain evidence="15">UK7</strain>
    </source>
</reference>
<evidence type="ECO:0000256" key="5">
    <source>
        <dbReference type="ARBA" id="ARBA00022801"/>
    </source>
</evidence>
<dbReference type="GO" id="GO:0003690">
    <property type="term" value="F:double-stranded DNA binding"/>
    <property type="evidence" value="ECO:0007669"/>
    <property type="project" value="TreeGrafter"/>
</dbReference>
<sequence length="643" mass="70241">MDDASTVSGSTSPSPEQLQEDRDLQEAIRLSNIHDSSTASASLSSSPEQHQEDRDLQGAIIISKIGGSSTASGTPSALGSPAISLSPSPATERVEKSERGSKRKAQDEIAPKSKLAPSLSTSLAVFTSSLESMDESSSEQVPSSLSSSSIAVATVKYPNGALRITRTPGRKNAKNCVNLKDVIQGKSLVSACAFSFFIGENEFYDHFPLSHSSNAVPVSLSSPVFVDNVLTFAQIYIGRDVNMDPMTQEACRQAGVPLLMQDGKPGKVAKKTMKIIEPKLREIYTKRLGKNYNAFYAWSSGSSHSKILVLVYPEFLRLVITSCNMMNIDTVLGDNHWYIHDFPKRTLRTKADLTPFETDLLSHLTALGTPECFVDSIQGLYDYSTVKVHLTTSVPGVCSGDKAENHGLLRFRRIILGLDLKLSEKVSKNIRLEICAASIGNISAKWLNGFNDCVMGRAALVAGDDLRPVPDLKLFYPTVGDVKTADSSSQDAASNIGCHLRPWINAPNAVKRIFHHYRSKDTGKLFHQKLILAYNPQDTNAAPYFVYIGSANFSQSAWGALEADKKKNEATGDTKLMKLTNFECGVVVPCHLVESLLEKGTKSWQDGIVPYDQAAASYTLPKDRPWNDPRWVVDFDKNYQGAS</sequence>
<evidence type="ECO:0000256" key="9">
    <source>
        <dbReference type="PIRSR" id="PIRSR610347-1"/>
    </source>
</evidence>
<dbReference type="InterPro" id="IPR010347">
    <property type="entry name" value="Tdp1"/>
</dbReference>
<feature type="binding site" evidence="10">
    <location>
        <position position="306"/>
    </location>
    <ligand>
        <name>substrate</name>
    </ligand>
</feature>
<keyword evidence="6" id="KW-0269">Exonuclease</keyword>
<dbReference type="PANTHER" id="PTHR12415:SF0">
    <property type="entry name" value="TYROSYL-DNA PHOSPHODIESTERASE 1"/>
    <property type="match status" value="1"/>
</dbReference>
<keyword evidence="7" id="KW-0234">DNA repair</keyword>
<dbReference type="STRING" id="914237.A0A1E1KEA8"/>
<evidence type="ECO:0000256" key="10">
    <source>
        <dbReference type="PIRSR" id="PIRSR610347-2"/>
    </source>
</evidence>
<comment type="similarity">
    <text evidence="2">Belongs to the tyrosyl-DNA phosphodiesterase family.</text>
</comment>
<evidence type="ECO:0000256" key="7">
    <source>
        <dbReference type="ARBA" id="ARBA00023204"/>
    </source>
</evidence>
<dbReference type="PANTHER" id="PTHR12415">
    <property type="entry name" value="TYROSYL-DNA PHOSPHODIESTERASE 1"/>
    <property type="match status" value="1"/>
</dbReference>
<keyword evidence="3" id="KW-0540">Nuclease</keyword>
<dbReference type="InParanoid" id="A0A1E1KEA8"/>
<feature type="binding site" evidence="10">
    <location>
        <position position="529"/>
    </location>
    <ligand>
        <name>substrate</name>
    </ligand>
</feature>
<feature type="compositionally biased region" description="Polar residues" evidence="12">
    <location>
        <begin position="1"/>
        <end position="17"/>
    </location>
</feature>
<dbReference type="GO" id="GO:0006281">
    <property type="term" value="P:DNA repair"/>
    <property type="evidence" value="ECO:0007669"/>
    <property type="project" value="UniProtKB-KW"/>
</dbReference>
<dbReference type="GO" id="GO:0003697">
    <property type="term" value="F:single-stranded DNA binding"/>
    <property type="evidence" value="ECO:0007669"/>
    <property type="project" value="TreeGrafter"/>
</dbReference>
<dbReference type="GO" id="GO:0004527">
    <property type="term" value="F:exonuclease activity"/>
    <property type="evidence" value="ECO:0007669"/>
    <property type="project" value="UniProtKB-KW"/>
</dbReference>
<dbReference type="PROSITE" id="PS50035">
    <property type="entry name" value="PLD"/>
    <property type="match status" value="1"/>
</dbReference>
<comment type="subcellular location">
    <subcellularLocation>
        <location evidence="1">Nucleus</location>
    </subcellularLocation>
</comment>
<evidence type="ECO:0000256" key="1">
    <source>
        <dbReference type="ARBA" id="ARBA00004123"/>
    </source>
</evidence>
<dbReference type="Pfam" id="PF06087">
    <property type="entry name" value="Tyr-DNA_phospho"/>
    <property type="match status" value="1"/>
</dbReference>
<dbReference type="EMBL" id="FJUW01000012">
    <property type="protein sequence ID" value="CZS96387.1"/>
    <property type="molecule type" value="Genomic_DNA"/>
</dbReference>
<evidence type="ECO:0000256" key="4">
    <source>
        <dbReference type="ARBA" id="ARBA00022763"/>
    </source>
</evidence>
<organism evidence="14 15">
    <name type="scientific">Rhynchosporium graminicola</name>
    <dbReference type="NCBI Taxonomy" id="2792576"/>
    <lineage>
        <taxon>Eukaryota</taxon>
        <taxon>Fungi</taxon>
        <taxon>Dikarya</taxon>
        <taxon>Ascomycota</taxon>
        <taxon>Pezizomycotina</taxon>
        <taxon>Leotiomycetes</taxon>
        <taxon>Helotiales</taxon>
        <taxon>Ploettnerulaceae</taxon>
        <taxon>Rhynchosporium</taxon>
    </lineage>
</organism>
<feature type="compositionally biased region" description="Low complexity" evidence="12">
    <location>
        <begin position="36"/>
        <end position="46"/>
    </location>
</feature>
<evidence type="ECO:0000256" key="11">
    <source>
        <dbReference type="PIRSR" id="PIRSR610347-3"/>
    </source>
</evidence>
<name>A0A1E1KEA8_9HELO</name>
<gene>
    <name evidence="14" type="ORF">RCO7_04921</name>
</gene>
<feature type="region of interest" description="Disordered" evidence="12">
    <location>
        <begin position="1"/>
        <end position="115"/>
    </location>
</feature>
<feature type="active site" description="Proton donor/acceptor" evidence="9">
    <location>
        <position position="527"/>
    </location>
</feature>
<dbReference type="AlphaFoldDB" id="A0A1E1KEA8"/>
<dbReference type="Proteomes" id="UP000178129">
    <property type="component" value="Unassembled WGS sequence"/>
</dbReference>
<evidence type="ECO:0000313" key="14">
    <source>
        <dbReference type="EMBL" id="CZS96387.1"/>
    </source>
</evidence>
<protein>
    <recommendedName>
        <fullName evidence="13">PLD phosphodiesterase domain-containing protein</fullName>
    </recommendedName>
</protein>
<keyword evidence="4" id="KW-0227">DNA damage</keyword>
<keyword evidence="8" id="KW-0539">Nucleus</keyword>
<dbReference type="InterPro" id="IPR001736">
    <property type="entry name" value="PLipase_D/transphosphatidylase"/>
</dbReference>
<evidence type="ECO:0000313" key="15">
    <source>
        <dbReference type="Proteomes" id="UP000178129"/>
    </source>
</evidence>
<comment type="caution">
    <text evidence="14">The sequence shown here is derived from an EMBL/GenBank/DDBJ whole genome shotgun (WGS) entry which is preliminary data.</text>
</comment>
<evidence type="ECO:0000256" key="3">
    <source>
        <dbReference type="ARBA" id="ARBA00022722"/>
    </source>
</evidence>
<evidence type="ECO:0000259" key="13">
    <source>
        <dbReference type="PROSITE" id="PS50035"/>
    </source>
</evidence>
<feature type="domain" description="PLD phosphodiesterase" evidence="13">
    <location>
        <begin position="522"/>
        <end position="557"/>
    </location>
</feature>
<feature type="active site" description="Nucleophile" evidence="9">
    <location>
        <position position="304"/>
    </location>
</feature>
<dbReference type="SUPFAM" id="SSF56024">
    <property type="entry name" value="Phospholipase D/nuclease"/>
    <property type="match status" value="2"/>
</dbReference>
<dbReference type="GO" id="GO:0017005">
    <property type="term" value="F:3'-tyrosyl-DNA phosphodiesterase activity"/>
    <property type="evidence" value="ECO:0007669"/>
    <property type="project" value="TreeGrafter"/>
</dbReference>
<proteinExistence type="inferred from homology"/>
<dbReference type="Gene3D" id="3.30.870.10">
    <property type="entry name" value="Endonuclease Chain A"/>
    <property type="match status" value="2"/>
</dbReference>
<feature type="compositionally biased region" description="Basic and acidic residues" evidence="12">
    <location>
        <begin position="92"/>
        <end position="111"/>
    </location>
</feature>
<dbReference type="GO" id="GO:0005634">
    <property type="term" value="C:nucleus"/>
    <property type="evidence" value="ECO:0007669"/>
    <property type="project" value="UniProtKB-SubCell"/>
</dbReference>
<evidence type="ECO:0000256" key="2">
    <source>
        <dbReference type="ARBA" id="ARBA00010205"/>
    </source>
</evidence>
<accession>A0A1E1KEA8</accession>
<evidence type="ECO:0000256" key="12">
    <source>
        <dbReference type="SAM" id="MobiDB-lite"/>
    </source>
</evidence>
<feature type="site" description="Interaction with DNA" evidence="11">
    <location>
        <position position="554"/>
    </location>
</feature>
<feature type="compositionally biased region" description="Low complexity" evidence="12">
    <location>
        <begin position="58"/>
        <end position="80"/>
    </location>
</feature>
<evidence type="ECO:0000256" key="6">
    <source>
        <dbReference type="ARBA" id="ARBA00022839"/>
    </source>
</evidence>
<keyword evidence="15" id="KW-1185">Reference proteome</keyword>